<dbReference type="OMA" id="NYHNERI"/>
<dbReference type="GeneID" id="30971787"/>
<evidence type="ECO:0000256" key="5">
    <source>
        <dbReference type="ARBA" id="ARBA00038359"/>
    </source>
</evidence>
<reference evidence="10" key="1">
    <citation type="journal article" date="2017" name="Genome Biol.">
        <title>Comparative genomics reveals high biological diversity and specific adaptations in the industrially and medically important fungal genus Aspergillus.</title>
        <authorList>
            <person name="de Vries R.P."/>
            <person name="Riley R."/>
            <person name="Wiebenga A."/>
            <person name="Aguilar-Osorio G."/>
            <person name="Amillis S."/>
            <person name="Uchima C.A."/>
            <person name="Anderluh G."/>
            <person name="Asadollahi M."/>
            <person name="Askin M."/>
            <person name="Barry K."/>
            <person name="Battaglia E."/>
            <person name="Bayram O."/>
            <person name="Benocci T."/>
            <person name="Braus-Stromeyer S.A."/>
            <person name="Caldana C."/>
            <person name="Canovas D."/>
            <person name="Cerqueira G.C."/>
            <person name="Chen F."/>
            <person name="Chen W."/>
            <person name="Choi C."/>
            <person name="Clum A."/>
            <person name="Dos Santos R.A."/>
            <person name="Damasio A.R."/>
            <person name="Diallinas G."/>
            <person name="Emri T."/>
            <person name="Fekete E."/>
            <person name="Flipphi M."/>
            <person name="Freyberg S."/>
            <person name="Gallo A."/>
            <person name="Gournas C."/>
            <person name="Habgood R."/>
            <person name="Hainaut M."/>
            <person name="Harispe M.L."/>
            <person name="Henrissat B."/>
            <person name="Hilden K.S."/>
            <person name="Hope R."/>
            <person name="Hossain A."/>
            <person name="Karabika E."/>
            <person name="Karaffa L."/>
            <person name="Karanyi Z."/>
            <person name="Krasevec N."/>
            <person name="Kuo A."/>
            <person name="Kusch H."/>
            <person name="LaButti K."/>
            <person name="Lagendijk E.L."/>
            <person name="Lapidus A."/>
            <person name="Levasseur A."/>
            <person name="Lindquist E."/>
            <person name="Lipzen A."/>
            <person name="Logrieco A.F."/>
            <person name="MacCabe A."/>
            <person name="Maekelae M.R."/>
            <person name="Malavazi I."/>
            <person name="Melin P."/>
            <person name="Meyer V."/>
            <person name="Mielnichuk N."/>
            <person name="Miskei M."/>
            <person name="Molnar A.P."/>
            <person name="Mule G."/>
            <person name="Ngan C.Y."/>
            <person name="Orejas M."/>
            <person name="Orosz E."/>
            <person name="Ouedraogo J.P."/>
            <person name="Overkamp K.M."/>
            <person name="Park H.-S."/>
            <person name="Perrone G."/>
            <person name="Piumi F."/>
            <person name="Punt P.J."/>
            <person name="Ram A.F."/>
            <person name="Ramon A."/>
            <person name="Rauscher S."/>
            <person name="Record E."/>
            <person name="Riano-Pachon D.M."/>
            <person name="Robert V."/>
            <person name="Roehrig J."/>
            <person name="Ruller R."/>
            <person name="Salamov A."/>
            <person name="Salih N.S."/>
            <person name="Samson R.A."/>
            <person name="Sandor E."/>
            <person name="Sanguinetti M."/>
            <person name="Schuetze T."/>
            <person name="Sepcic K."/>
            <person name="Shelest E."/>
            <person name="Sherlock G."/>
            <person name="Sophianopoulou V."/>
            <person name="Squina F.M."/>
            <person name="Sun H."/>
            <person name="Susca A."/>
            <person name="Todd R.B."/>
            <person name="Tsang A."/>
            <person name="Unkles S.E."/>
            <person name="van de Wiele N."/>
            <person name="van Rossen-Uffink D."/>
            <person name="Oliveira J.V."/>
            <person name="Vesth T.C."/>
            <person name="Visser J."/>
            <person name="Yu J.-H."/>
            <person name="Zhou M."/>
            <person name="Andersen M.R."/>
            <person name="Archer D.B."/>
            <person name="Baker S.E."/>
            <person name="Benoit I."/>
            <person name="Brakhage A.A."/>
            <person name="Braus G.H."/>
            <person name="Fischer R."/>
            <person name="Frisvad J.C."/>
            <person name="Goldman G.H."/>
            <person name="Houbraken J."/>
            <person name="Oakley B."/>
            <person name="Pocsi I."/>
            <person name="Scazzocchio C."/>
            <person name="Seiboth B."/>
            <person name="vanKuyk P.A."/>
            <person name="Wortman J."/>
            <person name="Dyer P.S."/>
            <person name="Grigoriev I.V."/>
        </authorList>
    </citation>
    <scope>NUCLEOTIDE SEQUENCE [LARGE SCALE GENOMIC DNA]</scope>
    <source>
        <strain evidence="10">ATCC 16872 / CBS 172.66 / WB 5094</strain>
    </source>
</reference>
<keyword evidence="4 7" id="KW-0472">Membrane</keyword>
<feature type="transmembrane region" description="Helical" evidence="7">
    <location>
        <begin position="123"/>
        <end position="146"/>
    </location>
</feature>
<feature type="domain" description="Rhodopsin" evidence="8">
    <location>
        <begin position="27"/>
        <end position="270"/>
    </location>
</feature>
<proteinExistence type="inferred from homology"/>
<gene>
    <name evidence="9" type="ORF">ASPACDRAFT_1871591</name>
</gene>
<keyword evidence="10" id="KW-1185">Reference proteome</keyword>
<evidence type="ECO:0000259" key="8">
    <source>
        <dbReference type="Pfam" id="PF20684"/>
    </source>
</evidence>
<dbReference type="RefSeq" id="XP_020055383.1">
    <property type="nucleotide sequence ID" value="XM_020197973.1"/>
</dbReference>
<dbReference type="OrthoDB" id="5329176at2759"/>
<feature type="transmembrane region" description="Helical" evidence="7">
    <location>
        <begin position="12"/>
        <end position="31"/>
    </location>
</feature>
<evidence type="ECO:0000256" key="3">
    <source>
        <dbReference type="ARBA" id="ARBA00022989"/>
    </source>
</evidence>
<feature type="transmembrane region" description="Helical" evidence="7">
    <location>
        <begin position="203"/>
        <end position="227"/>
    </location>
</feature>
<comment type="similarity">
    <text evidence="5">Belongs to the SAT4 family.</text>
</comment>
<protein>
    <recommendedName>
        <fullName evidence="8">Rhodopsin domain-containing protein</fullName>
    </recommendedName>
</protein>
<evidence type="ECO:0000256" key="4">
    <source>
        <dbReference type="ARBA" id="ARBA00023136"/>
    </source>
</evidence>
<evidence type="ECO:0000256" key="1">
    <source>
        <dbReference type="ARBA" id="ARBA00004141"/>
    </source>
</evidence>
<organism evidence="9 10">
    <name type="scientific">Aspergillus aculeatus (strain ATCC 16872 / CBS 172.66 / WB 5094)</name>
    <dbReference type="NCBI Taxonomy" id="690307"/>
    <lineage>
        <taxon>Eukaryota</taxon>
        <taxon>Fungi</taxon>
        <taxon>Dikarya</taxon>
        <taxon>Ascomycota</taxon>
        <taxon>Pezizomycotina</taxon>
        <taxon>Eurotiomycetes</taxon>
        <taxon>Eurotiomycetidae</taxon>
        <taxon>Eurotiales</taxon>
        <taxon>Aspergillaceae</taxon>
        <taxon>Aspergillus</taxon>
        <taxon>Aspergillus subgen. Circumdati</taxon>
    </lineage>
</organism>
<accession>A0A1L9WS32</accession>
<feature type="transmembrane region" description="Helical" evidence="7">
    <location>
        <begin position="166"/>
        <end position="191"/>
    </location>
</feature>
<feature type="region of interest" description="Disordered" evidence="6">
    <location>
        <begin position="302"/>
        <end position="323"/>
    </location>
</feature>
<evidence type="ECO:0000256" key="2">
    <source>
        <dbReference type="ARBA" id="ARBA00022692"/>
    </source>
</evidence>
<evidence type="ECO:0000313" key="10">
    <source>
        <dbReference type="Proteomes" id="UP000184546"/>
    </source>
</evidence>
<feature type="transmembrane region" description="Helical" evidence="7">
    <location>
        <begin position="43"/>
        <end position="64"/>
    </location>
</feature>
<comment type="subcellular location">
    <subcellularLocation>
        <location evidence="1">Membrane</location>
        <topology evidence="1">Multi-pass membrane protein</topology>
    </subcellularLocation>
</comment>
<dbReference type="PANTHER" id="PTHR33048:SF129">
    <property type="entry name" value="INTEGRAL MEMBRANE PROTEIN-RELATED"/>
    <property type="match status" value="1"/>
</dbReference>
<keyword evidence="2 7" id="KW-0812">Transmembrane</keyword>
<feature type="region of interest" description="Disordered" evidence="6">
    <location>
        <begin position="391"/>
        <end position="420"/>
    </location>
</feature>
<dbReference type="Pfam" id="PF20684">
    <property type="entry name" value="Fung_rhodopsin"/>
    <property type="match status" value="1"/>
</dbReference>
<sequence>MVDDSHQKVALGVVVAFPILGGIAVVLRSWSRFMTGTRFGPDDVFIVAGYLLAIGQSITSWYYIKTNYVGIHEWDIPAAYNIKTGLIWNFANQLIYNPCLTMVKLSILFFLRRLESQSRTVNLLIWSTTSVTILLFLAVLFVDIFQCHPIAYVYDTSLANGTCINQGAFCVATAAINLFTDILVVSIPTMITFRLHMPWRKKLAVCVILCMGLVATAIGIWRIILLANGFFPTHPVTDATYAIGFCSSAVEVHVAVVAACAPCLKAVVSRYWPRLFGTTDQYSSGKNMYGYGYGRSTSTSGFRVRSTKKGGGTQNREGNGDGGVFELAVAGRPRLTSAEMLRREMRKYHVGVEAGDGRNGSVDLSLSSEEGILVSNGGAIVKRMDVQVQVSRSDGSGSVEEEEVRGSKRHQGEGSVDFLV</sequence>
<dbReference type="AlphaFoldDB" id="A0A1L9WS32"/>
<name>A0A1L9WS32_ASPA1</name>
<evidence type="ECO:0000256" key="6">
    <source>
        <dbReference type="SAM" id="MobiDB-lite"/>
    </source>
</evidence>
<evidence type="ECO:0000313" key="9">
    <source>
        <dbReference type="EMBL" id="OJJ99043.1"/>
    </source>
</evidence>
<dbReference type="STRING" id="690307.A0A1L9WS32"/>
<evidence type="ECO:0000256" key="7">
    <source>
        <dbReference type="SAM" id="Phobius"/>
    </source>
</evidence>
<dbReference type="InterPro" id="IPR049326">
    <property type="entry name" value="Rhodopsin_dom_fungi"/>
</dbReference>
<dbReference type="GO" id="GO:0016020">
    <property type="term" value="C:membrane"/>
    <property type="evidence" value="ECO:0007669"/>
    <property type="project" value="UniProtKB-SubCell"/>
</dbReference>
<dbReference type="Proteomes" id="UP000184546">
    <property type="component" value="Unassembled WGS sequence"/>
</dbReference>
<feature type="transmembrane region" description="Helical" evidence="7">
    <location>
        <begin position="94"/>
        <end position="111"/>
    </location>
</feature>
<keyword evidence="3 7" id="KW-1133">Transmembrane helix</keyword>
<dbReference type="PANTHER" id="PTHR33048">
    <property type="entry name" value="PTH11-LIKE INTEGRAL MEMBRANE PROTEIN (AFU_ORTHOLOGUE AFUA_5G11245)"/>
    <property type="match status" value="1"/>
</dbReference>
<dbReference type="EMBL" id="KV878979">
    <property type="protein sequence ID" value="OJJ99043.1"/>
    <property type="molecule type" value="Genomic_DNA"/>
</dbReference>
<dbReference type="InterPro" id="IPR052337">
    <property type="entry name" value="SAT4-like"/>
</dbReference>
<dbReference type="VEuPathDB" id="FungiDB:ASPACDRAFT_1871591"/>